<protein>
    <submittedName>
        <fullName evidence="2">DUF6607 family protein</fullName>
    </submittedName>
</protein>
<dbReference type="Proteomes" id="UP001303946">
    <property type="component" value="Chromosome"/>
</dbReference>
<name>A0ABZ0CX77_9BURK</name>
<sequence length="374" mass="41990">MTKPLLLCLAFLLAPVAWAADKPANAGTPLRYTFSWPLDAEGLKPRGGSTQGAPVTLDLAPSPEWKALQAAGLSPQERDRRAILAMAGSYRVSFDFLEIASYTAADDPVKLGPYQSWGTEKVYVDRNEPGFVSLVHILEMRIAGKDGKPGEPIVTKHWRQDWAFEPEAIVEYLGRDRWQRRPVPEAARRGAWVQTVYQVDESPRYASLGRWQHNASFSTWISGETWRPLPRREWSVRKDYDTLIGTNRHTVNPTGWTQEEHNLKARLDATRQPDAAFPYLGREVGMARYERLKDPDFAAADRYYAATKSFWHEVLATWDAAFVKHGTLTLKGPVDKLGLFVPLFERAAEIEEGKAQGAHAPVIRKALGDIGVPN</sequence>
<proteinExistence type="predicted"/>
<evidence type="ECO:0000313" key="3">
    <source>
        <dbReference type="Proteomes" id="UP001303946"/>
    </source>
</evidence>
<dbReference type="InterPro" id="IPR046715">
    <property type="entry name" value="DUF6607"/>
</dbReference>
<feature type="signal peptide" evidence="1">
    <location>
        <begin position="1"/>
        <end position="19"/>
    </location>
</feature>
<keyword evidence="1" id="KW-0732">Signal</keyword>
<evidence type="ECO:0000313" key="2">
    <source>
        <dbReference type="EMBL" id="WOB09559.1"/>
    </source>
</evidence>
<accession>A0ABZ0CX77</accession>
<dbReference type="EMBL" id="CP136336">
    <property type="protein sequence ID" value="WOB09559.1"/>
    <property type="molecule type" value="Genomic_DNA"/>
</dbReference>
<dbReference type="Pfam" id="PF20311">
    <property type="entry name" value="DUF6607"/>
    <property type="match status" value="1"/>
</dbReference>
<gene>
    <name evidence="2" type="ORF">RXV79_05725</name>
</gene>
<evidence type="ECO:0000256" key="1">
    <source>
        <dbReference type="SAM" id="SignalP"/>
    </source>
</evidence>
<dbReference type="RefSeq" id="WP_316702507.1">
    <property type="nucleotide sequence ID" value="NZ_CP136336.1"/>
</dbReference>
<keyword evidence="3" id="KW-1185">Reference proteome</keyword>
<organism evidence="2 3">
    <name type="scientific">Piscinibacter gummiphilus</name>
    <dbReference type="NCBI Taxonomy" id="946333"/>
    <lineage>
        <taxon>Bacteria</taxon>
        <taxon>Pseudomonadati</taxon>
        <taxon>Pseudomonadota</taxon>
        <taxon>Betaproteobacteria</taxon>
        <taxon>Burkholderiales</taxon>
        <taxon>Sphaerotilaceae</taxon>
        <taxon>Piscinibacter</taxon>
    </lineage>
</organism>
<feature type="chain" id="PRO_5045859594" evidence="1">
    <location>
        <begin position="20"/>
        <end position="374"/>
    </location>
</feature>
<reference evidence="2 3" key="1">
    <citation type="submission" date="2023-10" db="EMBL/GenBank/DDBJ databases">
        <title>Bacteria for the degradation of biodegradable plastic PBAT(Polybutylene adipate terephthalate).</title>
        <authorList>
            <person name="Weon H.-Y."/>
            <person name="Yeon J."/>
        </authorList>
    </citation>
    <scope>NUCLEOTIDE SEQUENCE [LARGE SCALE GENOMIC DNA]</scope>
    <source>
        <strain evidence="2 3">SBD 7-3</strain>
    </source>
</reference>